<dbReference type="STRING" id="1393122.SAMN05660895_2187"/>
<dbReference type="PANTHER" id="PTHR37833:SF1">
    <property type="entry name" value="SIGNAL PEPTIDE PROTEIN"/>
    <property type="match status" value="1"/>
</dbReference>
<organism evidence="2 3">
    <name type="scientific">Thermoflavifilum thermophilum</name>
    <dbReference type="NCBI Taxonomy" id="1393122"/>
    <lineage>
        <taxon>Bacteria</taxon>
        <taxon>Pseudomonadati</taxon>
        <taxon>Bacteroidota</taxon>
        <taxon>Chitinophagia</taxon>
        <taxon>Chitinophagales</taxon>
        <taxon>Chitinophagaceae</taxon>
        <taxon>Thermoflavifilum</taxon>
    </lineage>
</organism>
<dbReference type="EMBL" id="FPCJ01000001">
    <property type="protein sequence ID" value="SFV35242.1"/>
    <property type="molecule type" value="Genomic_DNA"/>
</dbReference>
<accession>A0A1I7NKP0</accession>
<sequence length="138" mass="14839">MHAYIRMLMVGFTGMWVACGSPASAPQATNQQQGQATIFWEDTLADLGTIKEGAEVTHTFTFKNTGNADLQIQQVIPSCGCTVADVPSAPVHPGQQGHIVIHYHSAGQTGEQTKQITIVSNAHPAKQSLYLKARIIQP</sequence>
<reference evidence="3" key="1">
    <citation type="submission" date="2016-10" db="EMBL/GenBank/DDBJ databases">
        <authorList>
            <person name="Varghese N."/>
            <person name="Submissions S."/>
        </authorList>
    </citation>
    <scope>NUCLEOTIDE SEQUENCE [LARGE SCALE GENOMIC DNA]</scope>
    <source>
        <strain evidence="3">DSM 14807</strain>
    </source>
</reference>
<evidence type="ECO:0000313" key="2">
    <source>
        <dbReference type="EMBL" id="SFV35242.1"/>
    </source>
</evidence>
<dbReference type="Gene3D" id="2.60.40.10">
    <property type="entry name" value="Immunoglobulins"/>
    <property type="match status" value="1"/>
</dbReference>
<evidence type="ECO:0000256" key="1">
    <source>
        <dbReference type="SAM" id="SignalP"/>
    </source>
</evidence>
<name>A0A1I7NKP0_9BACT</name>
<dbReference type="AlphaFoldDB" id="A0A1I7NKP0"/>
<proteinExistence type="predicted"/>
<dbReference type="InterPro" id="IPR013783">
    <property type="entry name" value="Ig-like_fold"/>
</dbReference>
<dbReference type="Pfam" id="PF07610">
    <property type="entry name" value="DUF1573"/>
    <property type="match status" value="1"/>
</dbReference>
<dbReference type="OrthoDB" id="826619at2"/>
<feature type="signal peptide" evidence="1">
    <location>
        <begin position="1"/>
        <end position="25"/>
    </location>
</feature>
<dbReference type="PANTHER" id="PTHR37833">
    <property type="entry name" value="LIPOPROTEIN-RELATED"/>
    <property type="match status" value="1"/>
</dbReference>
<keyword evidence="1" id="KW-0732">Signal</keyword>
<dbReference type="RefSeq" id="WP_092460453.1">
    <property type="nucleotide sequence ID" value="NZ_FPCJ01000001.1"/>
</dbReference>
<dbReference type="Proteomes" id="UP000199537">
    <property type="component" value="Unassembled WGS sequence"/>
</dbReference>
<evidence type="ECO:0000313" key="3">
    <source>
        <dbReference type="Proteomes" id="UP000199537"/>
    </source>
</evidence>
<protein>
    <submittedName>
        <fullName evidence="2">Uncharacterized protein</fullName>
    </submittedName>
</protein>
<dbReference type="PROSITE" id="PS51257">
    <property type="entry name" value="PROKAR_LIPOPROTEIN"/>
    <property type="match status" value="1"/>
</dbReference>
<keyword evidence="3" id="KW-1185">Reference proteome</keyword>
<gene>
    <name evidence="2" type="ORF">SAMN05660895_2187</name>
</gene>
<dbReference type="InterPro" id="IPR011467">
    <property type="entry name" value="DUF1573"/>
</dbReference>
<feature type="chain" id="PRO_5011740228" evidence="1">
    <location>
        <begin position="26"/>
        <end position="138"/>
    </location>
</feature>